<organism evidence="1 2">
    <name type="scientific">Trifolium pratense</name>
    <name type="common">Red clover</name>
    <dbReference type="NCBI Taxonomy" id="57577"/>
    <lineage>
        <taxon>Eukaryota</taxon>
        <taxon>Viridiplantae</taxon>
        <taxon>Streptophyta</taxon>
        <taxon>Embryophyta</taxon>
        <taxon>Tracheophyta</taxon>
        <taxon>Spermatophyta</taxon>
        <taxon>Magnoliopsida</taxon>
        <taxon>eudicotyledons</taxon>
        <taxon>Gunneridae</taxon>
        <taxon>Pentapetalae</taxon>
        <taxon>rosids</taxon>
        <taxon>fabids</taxon>
        <taxon>Fabales</taxon>
        <taxon>Fabaceae</taxon>
        <taxon>Papilionoideae</taxon>
        <taxon>50 kb inversion clade</taxon>
        <taxon>NPAAA clade</taxon>
        <taxon>Hologalegina</taxon>
        <taxon>IRL clade</taxon>
        <taxon>Trifolieae</taxon>
        <taxon>Trifolium</taxon>
    </lineage>
</organism>
<dbReference type="CDD" id="cd06222">
    <property type="entry name" value="RNase_H_like"/>
    <property type="match status" value="1"/>
</dbReference>
<comment type="caution">
    <text evidence="1">The sequence shown here is derived from an EMBL/GenBank/DDBJ whole genome shotgun (WGS) entry which is preliminary data.</text>
</comment>
<protein>
    <submittedName>
        <fullName evidence="1">Ribonuclease H</fullName>
    </submittedName>
</protein>
<evidence type="ECO:0000313" key="1">
    <source>
        <dbReference type="EMBL" id="PNY14861.1"/>
    </source>
</evidence>
<accession>A0A2K3PHV5</accession>
<reference evidence="1 2" key="1">
    <citation type="journal article" date="2014" name="Am. J. Bot.">
        <title>Genome assembly and annotation for red clover (Trifolium pratense; Fabaceae).</title>
        <authorList>
            <person name="Istvanek J."/>
            <person name="Jaros M."/>
            <person name="Krenek A."/>
            <person name="Repkova J."/>
        </authorList>
    </citation>
    <scope>NUCLEOTIDE SEQUENCE [LARGE SCALE GENOMIC DNA]</scope>
    <source>
        <strain evidence="2">cv. Tatra</strain>
        <tissue evidence="1">Young leaves</tissue>
    </source>
</reference>
<proteinExistence type="predicted"/>
<dbReference type="InterPro" id="IPR012337">
    <property type="entry name" value="RNaseH-like_sf"/>
</dbReference>
<dbReference type="SUPFAM" id="SSF53098">
    <property type="entry name" value="Ribonuclease H-like"/>
    <property type="match status" value="1"/>
</dbReference>
<name>A0A2K3PHV5_TRIPR</name>
<evidence type="ECO:0000313" key="2">
    <source>
        <dbReference type="Proteomes" id="UP000236291"/>
    </source>
</evidence>
<dbReference type="InterPro" id="IPR044730">
    <property type="entry name" value="RNase_H-like_dom_plant"/>
</dbReference>
<dbReference type="AlphaFoldDB" id="A0A2K3PHV5"/>
<dbReference type="Proteomes" id="UP000236291">
    <property type="component" value="Unassembled WGS sequence"/>
</dbReference>
<dbReference type="EMBL" id="ASHM01007193">
    <property type="protein sequence ID" value="PNY14861.1"/>
    <property type="molecule type" value="Genomic_DNA"/>
</dbReference>
<gene>
    <name evidence="1" type="ORF">L195_g011548</name>
</gene>
<reference evidence="1 2" key="2">
    <citation type="journal article" date="2017" name="Front. Plant Sci.">
        <title>Gene Classification and Mining of Molecular Markers Useful in Red Clover (Trifolium pratense) Breeding.</title>
        <authorList>
            <person name="Istvanek J."/>
            <person name="Dluhosova J."/>
            <person name="Dluhos P."/>
            <person name="Patkova L."/>
            <person name="Nedelnik J."/>
            <person name="Repkova J."/>
        </authorList>
    </citation>
    <scope>NUCLEOTIDE SEQUENCE [LARGE SCALE GENOMIC DNA]</scope>
    <source>
        <strain evidence="2">cv. Tatra</strain>
        <tissue evidence="1">Young leaves</tissue>
    </source>
</reference>
<sequence length="112" mass="12421">MVDIFTSSFSSNSDSPSVNRLIKWNNDNLSCIILNIDGSCLGSPVRAGYEGIIRNNSGFYLSGFSGFIRESFDILLAELYAIFQDFLIYASPLDGILDLLRSDSSGIFFLRD</sequence>